<dbReference type="WBParaSite" id="TTAC_0000410901-mRNA-1">
    <property type="protein sequence ID" value="TTAC_0000410901-mRNA-1"/>
    <property type="gene ID" value="TTAC_0000410901"/>
</dbReference>
<keyword evidence="3 5" id="KW-1133">Transmembrane helix</keyword>
<reference evidence="9" key="1">
    <citation type="submission" date="2017-02" db="UniProtKB">
        <authorList>
            <consortium name="WormBaseParasite"/>
        </authorList>
    </citation>
    <scope>IDENTIFICATION</scope>
</reference>
<dbReference type="OrthoDB" id="690928at2759"/>
<protein>
    <submittedName>
        <fullName evidence="9">PIG-P domain-containing protein</fullName>
    </submittedName>
</protein>
<keyword evidence="4 5" id="KW-0472">Membrane</keyword>
<gene>
    <name evidence="7" type="ORF">TTAC_LOCUS4094</name>
</gene>
<evidence type="ECO:0000256" key="2">
    <source>
        <dbReference type="ARBA" id="ARBA00022692"/>
    </source>
</evidence>
<organism evidence="9">
    <name type="scientific">Hydatigena taeniaeformis</name>
    <name type="common">Feline tapeworm</name>
    <name type="synonym">Taenia taeniaeformis</name>
    <dbReference type="NCBI Taxonomy" id="6205"/>
    <lineage>
        <taxon>Eukaryota</taxon>
        <taxon>Metazoa</taxon>
        <taxon>Spiralia</taxon>
        <taxon>Lophotrochozoa</taxon>
        <taxon>Platyhelminthes</taxon>
        <taxon>Cestoda</taxon>
        <taxon>Eucestoda</taxon>
        <taxon>Cyclophyllidea</taxon>
        <taxon>Taeniidae</taxon>
        <taxon>Hydatigera</taxon>
    </lineage>
</organism>
<dbReference type="Pfam" id="PF08510">
    <property type="entry name" value="PIG-P"/>
    <property type="match status" value="1"/>
</dbReference>
<dbReference type="Proteomes" id="UP000274429">
    <property type="component" value="Unassembled WGS sequence"/>
</dbReference>
<evidence type="ECO:0000256" key="1">
    <source>
        <dbReference type="ARBA" id="ARBA00004141"/>
    </source>
</evidence>
<reference evidence="7 8" key="2">
    <citation type="submission" date="2018-11" db="EMBL/GenBank/DDBJ databases">
        <authorList>
            <consortium name="Pathogen Informatics"/>
        </authorList>
    </citation>
    <scope>NUCLEOTIDE SEQUENCE [LARGE SCALE GENOMIC DNA]</scope>
</reference>
<dbReference type="STRING" id="6205.A0A0R3WTL9"/>
<keyword evidence="2 5" id="KW-0812">Transmembrane</keyword>
<dbReference type="PANTHER" id="PTHR46346">
    <property type="entry name" value="PHOSPHATIDYLINOSITOL N-ACETYLGLUCOSAMINYLTRANSFERASE SUBUNIT P"/>
    <property type="match status" value="1"/>
</dbReference>
<feature type="transmembrane region" description="Helical" evidence="5">
    <location>
        <begin position="93"/>
        <end position="116"/>
    </location>
</feature>
<evidence type="ECO:0000256" key="5">
    <source>
        <dbReference type="SAM" id="Phobius"/>
    </source>
</evidence>
<sequence length="136" mass="15610">MTIPTVPMRRYKFTLPKSVNTPGPLTERAIQGFVTYVSSWLLFGKQLSTKVLFSAMRPCTFLFLDPAGIYLIWAYVPHRYLHNIGITYLPSRWWAIVIPWGLLVVLFGGVGIYLWMNRHLVHPLSSINLVCGRSTR</sequence>
<dbReference type="AlphaFoldDB" id="A0A0R3WTL9"/>
<evidence type="ECO:0000256" key="4">
    <source>
        <dbReference type="ARBA" id="ARBA00023136"/>
    </source>
</evidence>
<evidence type="ECO:0000256" key="3">
    <source>
        <dbReference type="ARBA" id="ARBA00022989"/>
    </source>
</evidence>
<comment type="subcellular location">
    <subcellularLocation>
        <location evidence="1">Membrane</location>
        <topology evidence="1">Multi-pass membrane protein</topology>
    </subcellularLocation>
</comment>
<evidence type="ECO:0000313" key="8">
    <source>
        <dbReference type="Proteomes" id="UP000274429"/>
    </source>
</evidence>
<feature type="domain" description="PIG-P" evidence="6">
    <location>
        <begin position="68"/>
        <end position="131"/>
    </location>
</feature>
<evidence type="ECO:0000313" key="7">
    <source>
        <dbReference type="EMBL" id="VDM24160.1"/>
    </source>
</evidence>
<dbReference type="GO" id="GO:0006506">
    <property type="term" value="P:GPI anchor biosynthetic process"/>
    <property type="evidence" value="ECO:0007669"/>
    <property type="project" value="TreeGrafter"/>
</dbReference>
<name>A0A0R3WTL9_HYDTA</name>
<dbReference type="GO" id="GO:0016020">
    <property type="term" value="C:membrane"/>
    <property type="evidence" value="ECO:0007669"/>
    <property type="project" value="UniProtKB-SubCell"/>
</dbReference>
<proteinExistence type="predicted"/>
<feature type="transmembrane region" description="Helical" evidence="5">
    <location>
        <begin position="51"/>
        <end position="73"/>
    </location>
</feature>
<dbReference type="InterPro" id="IPR052263">
    <property type="entry name" value="GPI_Anchor_Biosynth"/>
</dbReference>
<evidence type="ECO:0000313" key="9">
    <source>
        <dbReference type="WBParaSite" id="TTAC_0000410901-mRNA-1"/>
    </source>
</evidence>
<dbReference type="PANTHER" id="PTHR46346:SF1">
    <property type="entry name" value="PHOSPHATIDYLINOSITOL N-ACETYLGLUCOSAMINYLTRANSFERASE SUBUNIT P"/>
    <property type="match status" value="1"/>
</dbReference>
<accession>A0A0R3WTL9</accession>
<dbReference type="GO" id="GO:0005783">
    <property type="term" value="C:endoplasmic reticulum"/>
    <property type="evidence" value="ECO:0007669"/>
    <property type="project" value="TreeGrafter"/>
</dbReference>
<evidence type="ECO:0000259" key="6">
    <source>
        <dbReference type="Pfam" id="PF08510"/>
    </source>
</evidence>
<keyword evidence="8" id="KW-1185">Reference proteome</keyword>
<dbReference type="InterPro" id="IPR013717">
    <property type="entry name" value="PIG-P"/>
</dbReference>
<dbReference type="EMBL" id="UYWX01003649">
    <property type="protein sequence ID" value="VDM24160.1"/>
    <property type="molecule type" value="Genomic_DNA"/>
</dbReference>